<feature type="transmembrane region" description="Helical" evidence="7">
    <location>
        <begin position="270"/>
        <end position="287"/>
    </location>
</feature>
<comment type="subcellular location">
    <subcellularLocation>
        <location evidence="1">Cell membrane</location>
        <topology evidence="1">Multi-pass membrane protein</topology>
    </subcellularLocation>
</comment>
<evidence type="ECO:0000256" key="6">
    <source>
        <dbReference type="ARBA" id="ARBA00023136"/>
    </source>
</evidence>
<dbReference type="PANTHER" id="PTHR34184:SF4">
    <property type="entry name" value="UPF0718 PROTEIN YCGR"/>
    <property type="match status" value="1"/>
</dbReference>
<protein>
    <submittedName>
        <fullName evidence="8">Putative permease</fullName>
    </submittedName>
</protein>
<dbReference type="KEGG" id="plon:Pla110_42000"/>
<dbReference type="PANTHER" id="PTHR34184">
    <property type="entry name" value="UPF0718 PROTEIN YCGR"/>
    <property type="match status" value="1"/>
</dbReference>
<dbReference type="EMBL" id="CP036281">
    <property type="protein sequence ID" value="QDU82443.1"/>
    <property type="molecule type" value="Genomic_DNA"/>
</dbReference>
<evidence type="ECO:0000256" key="2">
    <source>
        <dbReference type="ARBA" id="ARBA00006386"/>
    </source>
</evidence>
<evidence type="ECO:0000313" key="9">
    <source>
        <dbReference type="Proteomes" id="UP000317178"/>
    </source>
</evidence>
<evidence type="ECO:0000256" key="4">
    <source>
        <dbReference type="ARBA" id="ARBA00022692"/>
    </source>
</evidence>
<accession>A0A518CT89</accession>
<evidence type="ECO:0000256" key="7">
    <source>
        <dbReference type="SAM" id="Phobius"/>
    </source>
</evidence>
<dbReference type="AlphaFoldDB" id="A0A518CT89"/>
<dbReference type="RefSeq" id="WP_197440335.1">
    <property type="nucleotide sequence ID" value="NZ_CP036281.1"/>
</dbReference>
<feature type="transmembrane region" description="Helical" evidence="7">
    <location>
        <begin position="385"/>
        <end position="406"/>
    </location>
</feature>
<feature type="transmembrane region" description="Helical" evidence="7">
    <location>
        <begin position="238"/>
        <end position="258"/>
    </location>
</feature>
<feature type="transmembrane region" description="Helical" evidence="7">
    <location>
        <begin position="55"/>
        <end position="76"/>
    </location>
</feature>
<name>A0A518CT89_9PLAN</name>
<dbReference type="GO" id="GO:0005886">
    <property type="term" value="C:plasma membrane"/>
    <property type="evidence" value="ECO:0007669"/>
    <property type="project" value="UniProtKB-SubCell"/>
</dbReference>
<dbReference type="Pfam" id="PF03773">
    <property type="entry name" value="ArsP_1"/>
    <property type="match status" value="1"/>
</dbReference>
<dbReference type="Proteomes" id="UP000317178">
    <property type="component" value="Chromosome"/>
</dbReference>
<evidence type="ECO:0000313" key="8">
    <source>
        <dbReference type="EMBL" id="QDU82443.1"/>
    </source>
</evidence>
<sequence length="517" mass="57358">MLLMIISGFIVRFVQCLAQAAPFILTGLFVAAILQRMLGAAHTRALFGGNSRRSLIQAWGIGMLLPVCSLGVIPIASQMKRAGLAGGTILAFAMAAPLFNPLSLLYGLTLSEPVVIIAFTFCSLVLLTITGGLYDRFFSETKEKPEPEEMLEPGVKRILSIGISAARESVGPSLKYIAIGLVGVALLGAFLPHNSLQKSMNFDNPYAPLLMSALAVPVYATPMLAMSQLGMMFAHANSVGAAFVLLTLGAGLNLGLVYWMIRNFSLQKTLVWFALLLVIVLGIAYGVERPLFPADIDPANHSHAFDIYAQPFHLAPSNPIQAIKTKWGHDILPYEWYALSMLGVLMTCGLALRKVEQTHDVEVWLRVKSEREQGSKLDRQVSAPVLGMVAIGMLILFSIVGCFVYYPPKDEIFEEMQIARAEVLTAAMTGDAQHASYWIELLDDWSRKLEVSTYLREWELSDYRAMKSRLLREHLEMLEHAVEDEEKDEIETYRIKVNNAYSRMKQSYEDPLLLTSY</sequence>
<organism evidence="8 9">
    <name type="scientific">Polystyrenella longa</name>
    <dbReference type="NCBI Taxonomy" id="2528007"/>
    <lineage>
        <taxon>Bacteria</taxon>
        <taxon>Pseudomonadati</taxon>
        <taxon>Planctomycetota</taxon>
        <taxon>Planctomycetia</taxon>
        <taxon>Planctomycetales</taxon>
        <taxon>Planctomycetaceae</taxon>
        <taxon>Polystyrenella</taxon>
    </lineage>
</organism>
<feature type="transmembrane region" description="Helical" evidence="7">
    <location>
        <begin position="114"/>
        <end position="134"/>
    </location>
</feature>
<keyword evidence="3" id="KW-1003">Cell membrane</keyword>
<comment type="similarity">
    <text evidence="2">Belongs to the UPF0718 family.</text>
</comment>
<reference evidence="8 9" key="1">
    <citation type="submission" date="2019-02" db="EMBL/GenBank/DDBJ databases">
        <title>Deep-cultivation of Planctomycetes and their phenomic and genomic characterization uncovers novel biology.</title>
        <authorList>
            <person name="Wiegand S."/>
            <person name="Jogler M."/>
            <person name="Boedeker C."/>
            <person name="Pinto D."/>
            <person name="Vollmers J."/>
            <person name="Rivas-Marin E."/>
            <person name="Kohn T."/>
            <person name="Peeters S.H."/>
            <person name="Heuer A."/>
            <person name="Rast P."/>
            <person name="Oberbeckmann S."/>
            <person name="Bunk B."/>
            <person name="Jeske O."/>
            <person name="Meyerdierks A."/>
            <person name="Storesund J.E."/>
            <person name="Kallscheuer N."/>
            <person name="Luecker S."/>
            <person name="Lage O.M."/>
            <person name="Pohl T."/>
            <person name="Merkel B.J."/>
            <person name="Hornburger P."/>
            <person name="Mueller R.-W."/>
            <person name="Bruemmer F."/>
            <person name="Labrenz M."/>
            <person name="Spormann A.M."/>
            <person name="Op den Camp H."/>
            <person name="Overmann J."/>
            <person name="Amann R."/>
            <person name="Jetten M.S.M."/>
            <person name="Mascher T."/>
            <person name="Medema M.H."/>
            <person name="Devos D.P."/>
            <person name="Kaster A.-K."/>
            <person name="Ovreas L."/>
            <person name="Rohde M."/>
            <person name="Galperin M.Y."/>
            <person name="Jogler C."/>
        </authorList>
    </citation>
    <scope>NUCLEOTIDE SEQUENCE [LARGE SCALE GENOMIC DNA]</scope>
    <source>
        <strain evidence="8 9">Pla110</strain>
    </source>
</reference>
<feature type="transmembrane region" description="Helical" evidence="7">
    <location>
        <begin position="206"/>
        <end position="226"/>
    </location>
</feature>
<dbReference type="InterPro" id="IPR005524">
    <property type="entry name" value="DUF318"/>
</dbReference>
<feature type="transmembrane region" description="Helical" evidence="7">
    <location>
        <begin position="82"/>
        <end position="102"/>
    </location>
</feature>
<keyword evidence="6 7" id="KW-0472">Membrane</keyword>
<proteinExistence type="inferred from homology"/>
<feature type="transmembrane region" description="Helical" evidence="7">
    <location>
        <begin position="176"/>
        <end position="194"/>
    </location>
</feature>
<dbReference type="InterPro" id="IPR052923">
    <property type="entry name" value="UPF0718"/>
</dbReference>
<gene>
    <name evidence="8" type="ORF">Pla110_42000</name>
</gene>
<evidence type="ECO:0000256" key="3">
    <source>
        <dbReference type="ARBA" id="ARBA00022475"/>
    </source>
</evidence>
<keyword evidence="9" id="KW-1185">Reference proteome</keyword>
<evidence type="ECO:0000256" key="5">
    <source>
        <dbReference type="ARBA" id="ARBA00022989"/>
    </source>
</evidence>
<keyword evidence="5 7" id="KW-1133">Transmembrane helix</keyword>
<keyword evidence="4 7" id="KW-0812">Transmembrane</keyword>
<evidence type="ECO:0000256" key="1">
    <source>
        <dbReference type="ARBA" id="ARBA00004651"/>
    </source>
</evidence>
<feature type="transmembrane region" description="Helical" evidence="7">
    <location>
        <begin position="12"/>
        <end position="34"/>
    </location>
</feature>